<evidence type="ECO:0000313" key="4">
    <source>
        <dbReference type="RefSeq" id="XP_013789147.1"/>
    </source>
</evidence>
<dbReference type="RefSeq" id="XP_013789147.1">
    <property type="nucleotide sequence ID" value="XM_013933693.1"/>
</dbReference>
<evidence type="ECO:0000313" key="3">
    <source>
        <dbReference type="Proteomes" id="UP000694941"/>
    </source>
</evidence>
<dbReference type="RefSeq" id="XP_022257235.1">
    <property type="nucleotide sequence ID" value="XM_022401527.1"/>
</dbReference>
<accession>A0ABM1TMX9</accession>
<keyword evidence="3" id="KW-1185">Reference proteome</keyword>
<organism evidence="3 5">
    <name type="scientific">Limulus polyphemus</name>
    <name type="common">Atlantic horseshoe crab</name>
    <dbReference type="NCBI Taxonomy" id="6850"/>
    <lineage>
        <taxon>Eukaryota</taxon>
        <taxon>Metazoa</taxon>
        <taxon>Ecdysozoa</taxon>
        <taxon>Arthropoda</taxon>
        <taxon>Chelicerata</taxon>
        <taxon>Merostomata</taxon>
        <taxon>Xiphosura</taxon>
        <taxon>Limulidae</taxon>
        <taxon>Limulus</taxon>
    </lineage>
</organism>
<evidence type="ECO:0000313" key="5">
    <source>
        <dbReference type="RefSeq" id="XP_022257235.1"/>
    </source>
</evidence>
<feature type="compositionally biased region" description="Basic and acidic residues" evidence="1">
    <location>
        <begin position="190"/>
        <end position="202"/>
    </location>
</feature>
<feature type="compositionally biased region" description="Basic and acidic residues" evidence="1">
    <location>
        <begin position="209"/>
        <end position="218"/>
    </location>
</feature>
<feature type="region of interest" description="Disordered" evidence="1">
    <location>
        <begin position="118"/>
        <end position="218"/>
    </location>
</feature>
<evidence type="ECO:0000256" key="2">
    <source>
        <dbReference type="SAM" id="SignalP"/>
    </source>
</evidence>
<feature type="compositionally biased region" description="Basic and acidic residues" evidence="1">
    <location>
        <begin position="118"/>
        <end position="134"/>
    </location>
</feature>
<keyword evidence="2" id="KW-0732">Signal</keyword>
<reference evidence="4 5" key="1">
    <citation type="submission" date="2025-05" db="UniProtKB">
        <authorList>
            <consortium name="RefSeq"/>
        </authorList>
    </citation>
    <scope>IDENTIFICATION</scope>
    <source>
        <tissue evidence="4 5">Muscle</tissue>
    </source>
</reference>
<name>A0ABM1TMX9_LIMPO</name>
<sequence>MSMQVLCIFVFLLVGYSFAFSFRRDFKADEREGLLDRIFRKYNGDVKRYFDDDDVLERRDRDRHVLDSKGFWGAYEPQEKRSNNEPSEKELLKEVRKRLINEVQRTLSDISAYERVMNERKGTEEDEGARKYAADEEEEEGEDKASRKEKPKSNALSEREIQERVKEEIKKELAEMDKKSADDEEESEEEAFHQKSREPKLQDEDEDDLEKRLLKMFM</sequence>
<dbReference type="Proteomes" id="UP000694941">
    <property type="component" value="Unplaced"/>
</dbReference>
<feature type="signal peptide" evidence="2">
    <location>
        <begin position="1"/>
        <end position="19"/>
    </location>
</feature>
<feature type="compositionally biased region" description="Basic and acidic residues" evidence="1">
    <location>
        <begin position="143"/>
        <end position="181"/>
    </location>
</feature>
<protein>
    <submittedName>
        <fullName evidence="4 5">Trichohyalin-like</fullName>
    </submittedName>
</protein>
<evidence type="ECO:0000256" key="1">
    <source>
        <dbReference type="SAM" id="MobiDB-lite"/>
    </source>
</evidence>
<gene>
    <name evidence="4 5" type="primary">LOC106473019</name>
</gene>
<proteinExistence type="predicted"/>
<feature type="chain" id="PRO_5045023268" evidence="2">
    <location>
        <begin position="20"/>
        <end position="218"/>
    </location>
</feature>
<dbReference type="GeneID" id="106473019"/>